<sequence length="183" mass="21695">MKKFDGAKVTKFREQRRWTKTYLGKLVGLSQQSITDIEYNRNKSELNRNFQNKLSEVFGVPISKFYSEESEIKYNYKPSGSRVKSNSPFRKIEFGIEQFLEASKGYDETVEVEYIGFEKSRMDAWEFLDLYGDRKIRLIKTEIAKEVTTTYREDELIDKDETINSVIVLYVKPRKDKSDEQEF</sequence>
<name>A0A123VK20_STRSU</name>
<dbReference type="InterPro" id="IPR001387">
    <property type="entry name" value="Cro/C1-type_HTH"/>
</dbReference>
<reference evidence="2 3" key="1">
    <citation type="submission" date="2016-02" db="EMBL/GenBank/DDBJ databases">
        <authorList>
            <consortium name="Pathogen Informatics"/>
        </authorList>
    </citation>
    <scope>NUCLEOTIDE SEQUENCE [LARGE SCALE GENOMIC DNA]</scope>
    <source>
        <strain evidence="2 3">SS999</strain>
    </source>
</reference>
<dbReference type="InterPro" id="IPR010982">
    <property type="entry name" value="Lambda_DNA-bd_dom_sf"/>
</dbReference>
<dbReference type="Gene3D" id="1.10.260.40">
    <property type="entry name" value="lambda repressor-like DNA-binding domains"/>
    <property type="match status" value="1"/>
</dbReference>
<feature type="domain" description="HTH cro/C1-type" evidence="1">
    <location>
        <begin position="9"/>
        <end position="65"/>
    </location>
</feature>
<dbReference type="PROSITE" id="PS50943">
    <property type="entry name" value="HTH_CROC1"/>
    <property type="match status" value="1"/>
</dbReference>
<proteinExistence type="predicted"/>
<dbReference type="Proteomes" id="UP000075182">
    <property type="component" value="Unassembled WGS sequence"/>
</dbReference>
<dbReference type="EMBL" id="FIMD01000004">
    <property type="protein sequence ID" value="CYX58110.1"/>
    <property type="molecule type" value="Genomic_DNA"/>
</dbReference>
<protein>
    <recommendedName>
        <fullName evidence="1">HTH cro/C1-type domain-containing protein</fullName>
    </recommendedName>
</protein>
<evidence type="ECO:0000313" key="2">
    <source>
        <dbReference type="EMBL" id="CYX58110.1"/>
    </source>
</evidence>
<dbReference type="SUPFAM" id="SSF47413">
    <property type="entry name" value="lambda repressor-like DNA-binding domains"/>
    <property type="match status" value="1"/>
</dbReference>
<dbReference type="CDD" id="cd00093">
    <property type="entry name" value="HTH_XRE"/>
    <property type="match status" value="1"/>
</dbReference>
<dbReference type="GO" id="GO:0003677">
    <property type="term" value="F:DNA binding"/>
    <property type="evidence" value="ECO:0007669"/>
    <property type="project" value="InterPro"/>
</dbReference>
<evidence type="ECO:0000313" key="3">
    <source>
        <dbReference type="Proteomes" id="UP000075182"/>
    </source>
</evidence>
<dbReference type="Pfam" id="PF01381">
    <property type="entry name" value="HTH_3"/>
    <property type="match status" value="1"/>
</dbReference>
<gene>
    <name evidence="2" type="ORF">ERS132536_00840</name>
</gene>
<dbReference type="SMART" id="SM00530">
    <property type="entry name" value="HTH_XRE"/>
    <property type="match status" value="1"/>
</dbReference>
<accession>A0A123VK20</accession>
<organism evidence="2 3">
    <name type="scientific">Streptococcus suis</name>
    <dbReference type="NCBI Taxonomy" id="1307"/>
    <lineage>
        <taxon>Bacteria</taxon>
        <taxon>Bacillati</taxon>
        <taxon>Bacillota</taxon>
        <taxon>Bacilli</taxon>
        <taxon>Lactobacillales</taxon>
        <taxon>Streptococcaceae</taxon>
        <taxon>Streptococcus</taxon>
    </lineage>
</organism>
<evidence type="ECO:0000259" key="1">
    <source>
        <dbReference type="PROSITE" id="PS50943"/>
    </source>
</evidence>
<dbReference type="AlphaFoldDB" id="A0A123VK20"/>
<dbReference type="RefSeq" id="WP_044752558.1">
    <property type="nucleotide sequence ID" value="NZ_BDMJ01000023.1"/>
</dbReference>